<keyword evidence="3 8" id="KW-0813">Transport</keyword>
<dbReference type="EMBL" id="VAUV01000002">
    <property type="protein sequence ID" value="TLD72163.1"/>
    <property type="molecule type" value="Genomic_DNA"/>
</dbReference>
<evidence type="ECO:0000256" key="6">
    <source>
        <dbReference type="ARBA" id="ARBA00022989"/>
    </source>
</evidence>
<dbReference type="RefSeq" id="WP_138084518.1">
    <property type="nucleotide sequence ID" value="NZ_VAUV01000002.1"/>
</dbReference>
<feature type="transmembrane region" description="Helical" evidence="9">
    <location>
        <begin position="140"/>
        <end position="157"/>
    </location>
</feature>
<protein>
    <submittedName>
        <fullName evidence="10">NCS2 family permease</fullName>
    </submittedName>
</protein>
<feature type="transmembrane region" description="Helical" evidence="9">
    <location>
        <begin position="453"/>
        <end position="473"/>
    </location>
</feature>
<dbReference type="Proteomes" id="UP000306196">
    <property type="component" value="Unassembled WGS sequence"/>
</dbReference>
<feature type="transmembrane region" description="Helical" evidence="9">
    <location>
        <begin position="58"/>
        <end position="76"/>
    </location>
</feature>
<dbReference type="InterPro" id="IPR006043">
    <property type="entry name" value="NCS2"/>
</dbReference>
<feature type="transmembrane region" description="Helical" evidence="9">
    <location>
        <begin position="109"/>
        <end position="128"/>
    </location>
</feature>
<keyword evidence="11" id="KW-1185">Reference proteome</keyword>
<organism evidence="10 11">
    <name type="scientific">Phragmitibacter flavus</name>
    <dbReference type="NCBI Taxonomy" id="2576071"/>
    <lineage>
        <taxon>Bacteria</taxon>
        <taxon>Pseudomonadati</taxon>
        <taxon>Verrucomicrobiota</taxon>
        <taxon>Verrucomicrobiia</taxon>
        <taxon>Verrucomicrobiales</taxon>
        <taxon>Verrucomicrobiaceae</taxon>
        <taxon>Phragmitibacter</taxon>
    </lineage>
</organism>
<evidence type="ECO:0000313" key="11">
    <source>
        <dbReference type="Proteomes" id="UP000306196"/>
    </source>
</evidence>
<feature type="transmembrane region" description="Helical" evidence="9">
    <location>
        <begin position="83"/>
        <end position="103"/>
    </location>
</feature>
<evidence type="ECO:0000256" key="2">
    <source>
        <dbReference type="ARBA" id="ARBA00005697"/>
    </source>
</evidence>
<evidence type="ECO:0000256" key="1">
    <source>
        <dbReference type="ARBA" id="ARBA00004651"/>
    </source>
</evidence>
<comment type="similarity">
    <text evidence="2 8">Belongs to the nucleobase:cation symporter-2 (NCS2) (TC 2.A.40) family. Azg-like subfamily.</text>
</comment>
<keyword evidence="6 8" id="KW-1133">Transmembrane helix</keyword>
<dbReference type="GO" id="GO:0005886">
    <property type="term" value="C:plasma membrane"/>
    <property type="evidence" value="ECO:0007669"/>
    <property type="project" value="UniProtKB-SubCell"/>
</dbReference>
<feature type="transmembrane region" description="Helical" evidence="9">
    <location>
        <begin position="177"/>
        <end position="196"/>
    </location>
</feature>
<feature type="transmembrane region" description="Helical" evidence="9">
    <location>
        <begin position="28"/>
        <end position="46"/>
    </location>
</feature>
<dbReference type="PANTHER" id="PTHR43337:SF1">
    <property type="entry name" value="XANTHINE_URACIL PERMEASE C887.17-RELATED"/>
    <property type="match status" value="1"/>
</dbReference>
<comment type="caution">
    <text evidence="10">The sequence shown here is derived from an EMBL/GenBank/DDBJ whole genome shotgun (WGS) entry which is preliminary data.</text>
</comment>
<evidence type="ECO:0000256" key="9">
    <source>
        <dbReference type="SAM" id="Phobius"/>
    </source>
</evidence>
<evidence type="ECO:0000256" key="5">
    <source>
        <dbReference type="ARBA" id="ARBA00022692"/>
    </source>
</evidence>
<keyword evidence="7 8" id="KW-0472">Membrane</keyword>
<name>A0A5R8KIM2_9BACT</name>
<evidence type="ECO:0000256" key="3">
    <source>
        <dbReference type="ARBA" id="ARBA00022448"/>
    </source>
</evidence>
<feature type="transmembrane region" description="Helical" evidence="9">
    <location>
        <begin position="346"/>
        <end position="378"/>
    </location>
</feature>
<dbReference type="OrthoDB" id="9808458at2"/>
<feature type="transmembrane region" description="Helical" evidence="9">
    <location>
        <begin position="413"/>
        <end position="432"/>
    </location>
</feature>
<evidence type="ECO:0000256" key="8">
    <source>
        <dbReference type="PIRNR" id="PIRNR005353"/>
    </source>
</evidence>
<gene>
    <name evidence="10" type="ORF">FEM03_02060</name>
</gene>
<feature type="transmembrane region" description="Helical" evidence="9">
    <location>
        <begin position="201"/>
        <end position="218"/>
    </location>
</feature>
<dbReference type="GO" id="GO:0005345">
    <property type="term" value="F:purine nucleobase transmembrane transporter activity"/>
    <property type="evidence" value="ECO:0007669"/>
    <property type="project" value="TreeGrafter"/>
</dbReference>
<evidence type="ECO:0000313" key="10">
    <source>
        <dbReference type="EMBL" id="TLD72163.1"/>
    </source>
</evidence>
<accession>A0A5R8KIM2</accession>
<keyword evidence="4 8" id="KW-1003">Cell membrane</keyword>
<dbReference type="InterPro" id="IPR026033">
    <property type="entry name" value="Azg-like_bact_archaea"/>
</dbReference>
<sequence length="482" mass="50276">MSKSSSPSGFIERQFKVKELGSTIPREIIAGVTTFAAMAYILVVNPDILSVAGMPKEALITTTAISAAIGTLLMAFMANYPLALAPGMGINAFFAFGVCLGMNVPWQSALPLVFINGILFIILSVSGIREAIVNALPNSLKAAVCAGVGLFICFIGLKNGGIVTDHPATLVTMGDFTSPPVALFGIGILLTCVLVARGTPAAIIISMGVITFIGLFVSNGQTGELAGKVTELPTAIFSMPASIEPIFMKLDFSFLINEPLKAIPVIITLLLVDLFDGIGTLIGVAKRAGLMTPEGKVPRVGKALTADAIATTISPLLGTSTVTSYIESATGVQAGARTGLASVATAVLFLLALFLTPIILMIPAVAVAPALVVVGLLMFESVSEIDLKKFDVAAPAIITLIAMPLTFSISNGMGFGLITLVAISLGMAIGRPKKSSAMGEFHREYTEGEKPHTTPALGAFTYILAGIFALHFVEKFLFKMFE</sequence>
<proteinExistence type="inferred from homology"/>
<reference evidence="10 11" key="1">
    <citation type="submission" date="2019-05" db="EMBL/GenBank/DDBJ databases">
        <title>Verrucobacter flavum gen. nov., sp. nov. a new member of the family Verrucomicrobiaceae.</title>
        <authorList>
            <person name="Szuroczki S."/>
            <person name="Abbaszade G."/>
            <person name="Szabo A."/>
            <person name="Felfoldi T."/>
            <person name="Schumann P."/>
            <person name="Boka K."/>
            <person name="Keki Z."/>
            <person name="Toumi M."/>
            <person name="Toth E."/>
        </authorList>
    </citation>
    <scope>NUCLEOTIDE SEQUENCE [LARGE SCALE GENOMIC DNA]</scope>
    <source>
        <strain evidence="10 11">MG-N-17</strain>
    </source>
</reference>
<feature type="transmembrane region" description="Helical" evidence="9">
    <location>
        <begin position="262"/>
        <end position="284"/>
    </location>
</feature>
<dbReference type="InterPro" id="IPR045018">
    <property type="entry name" value="Azg-like"/>
</dbReference>
<dbReference type="PIRSF" id="PIRSF005353">
    <property type="entry name" value="PbuG"/>
    <property type="match status" value="1"/>
</dbReference>
<comment type="subcellular location">
    <subcellularLocation>
        <location evidence="1 8">Cell membrane</location>
        <topology evidence="1 8">Multi-pass membrane protein</topology>
    </subcellularLocation>
</comment>
<feature type="transmembrane region" description="Helical" evidence="9">
    <location>
        <begin position="390"/>
        <end position="407"/>
    </location>
</feature>
<evidence type="ECO:0000256" key="7">
    <source>
        <dbReference type="ARBA" id="ARBA00023136"/>
    </source>
</evidence>
<evidence type="ECO:0000256" key="4">
    <source>
        <dbReference type="ARBA" id="ARBA00022475"/>
    </source>
</evidence>
<dbReference type="Pfam" id="PF00860">
    <property type="entry name" value="Xan_ur_permease"/>
    <property type="match status" value="1"/>
</dbReference>
<keyword evidence="5 8" id="KW-0812">Transmembrane</keyword>
<dbReference type="PANTHER" id="PTHR43337">
    <property type="entry name" value="XANTHINE/URACIL PERMEASE C887.17-RELATED"/>
    <property type="match status" value="1"/>
</dbReference>
<dbReference type="AlphaFoldDB" id="A0A5R8KIM2"/>